<dbReference type="Gene3D" id="1.10.510.10">
    <property type="entry name" value="Transferase(Phosphotransferase) domain 1"/>
    <property type="match status" value="1"/>
</dbReference>
<organism evidence="22 23">
    <name type="scientific">Lactuca saligna</name>
    <name type="common">Willowleaf lettuce</name>
    <dbReference type="NCBI Taxonomy" id="75948"/>
    <lineage>
        <taxon>Eukaryota</taxon>
        <taxon>Viridiplantae</taxon>
        <taxon>Streptophyta</taxon>
        <taxon>Embryophyta</taxon>
        <taxon>Tracheophyta</taxon>
        <taxon>Spermatophyta</taxon>
        <taxon>Magnoliopsida</taxon>
        <taxon>eudicotyledons</taxon>
        <taxon>Gunneridae</taxon>
        <taxon>Pentapetalae</taxon>
        <taxon>asterids</taxon>
        <taxon>campanulids</taxon>
        <taxon>Asterales</taxon>
        <taxon>Asteraceae</taxon>
        <taxon>Cichorioideae</taxon>
        <taxon>Cichorieae</taxon>
        <taxon>Lactucinae</taxon>
        <taxon>Lactuca</taxon>
    </lineage>
</organism>
<keyword evidence="10" id="KW-0430">Lectin</keyword>
<dbReference type="InterPro" id="IPR000719">
    <property type="entry name" value="Prot_kinase_dom"/>
</dbReference>
<dbReference type="Pfam" id="PF00069">
    <property type="entry name" value="Pkinase"/>
    <property type="match status" value="1"/>
</dbReference>
<keyword evidence="23" id="KW-1185">Reference proteome</keyword>
<dbReference type="GO" id="GO:0004674">
    <property type="term" value="F:protein serine/threonine kinase activity"/>
    <property type="evidence" value="ECO:0007669"/>
    <property type="project" value="UniProtKB-KW"/>
</dbReference>
<dbReference type="EMBL" id="OX465086">
    <property type="protein sequence ID" value="CAI9262599.1"/>
    <property type="molecule type" value="Genomic_DNA"/>
</dbReference>
<keyword evidence="8" id="KW-0812">Transmembrane</keyword>
<evidence type="ECO:0000256" key="15">
    <source>
        <dbReference type="ARBA" id="ARBA00023136"/>
    </source>
</evidence>
<reference evidence="22" key="1">
    <citation type="submission" date="2023-04" db="EMBL/GenBank/DDBJ databases">
        <authorList>
            <person name="Vijverberg K."/>
            <person name="Xiong W."/>
            <person name="Schranz E."/>
        </authorList>
    </citation>
    <scope>NUCLEOTIDE SEQUENCE</scope>
</reference>
<dbReference type="InterPro" id="IPR019825">
    <property type="entry name" value="Lectin_legB_Mn/Ca_BS"/>
</dbReference>
<dbReference type="Pfam" id="PF00139">
    <property type="entry name" value="Lectin_legB"/>
    <property type="match status" value="1"/>
</dbReference>
<keyword evidence="5" id="KW-1003">Cell membrane</keyword>
<keyword evidence="12" id="KW-0418">Kinase</keyword>
<evidence type="ECO:0000259" key="21">
    <source>
        <dbReference type="PROSITE" id="PS50011"/>
    </source>
</evidence>
<evidence type="ECO:0000256" key="1">
    <source>
        <dbReference type="ARBA" id="ARBA00004251"/>
    </source>
</evidence>
<protein>
    <recommendedName>
        <fullName evidence="4">non-specific serine/threonine protein kinase</fullName>
        <ecNumber evidence="4">2.7.11.1</ecNumber>
    </recommendedName>
</protein>
<keyword evidence="6" id="KW-0723">Serine/threonine-protein kinase</keyword>
<dbReference type="GO" id="GO:0030246">
    <property type="term" value="F:carbohydrate binding"/>
    <property type="evidence" value="ECO:0007669"/>
    <property type="project" value="UniProtKB-KW"/>
</dbReference>
<evidence type="ECO:0000256" key="16">
    <source>
        <dbReference type="ARBA" id="ARBA00023170"/>
    </source>
</evidence>
<dbReference type="PROSITE" id="PS50011">
    <property type="entry name" value="PROTEIN_KINASE_DOM"/>
    <property type="match status" value="1"/>
</dbReference>
<comment type="catalytic activity">
    <reaction evidence="19">
        <text>L-seryl-[protein] + ATP = O-phospho-L-seryl-[protein] + ADP + H(+)</text>
        <dbReference type="Rhea" id="RHEA:17989"/>
        <dbReference type="Rhea" id="RHEA-COMP:9863"/>
        <dbReference type="Rhea" id="RHEA-COMP:11604"/>
        <dbReference type="ChEBI" id="CHEBI:15378"/>
        <dbReference type="ChEBI" id="CHEBI:29999"/>
        <dbReference type="ChEBI" id="CHEBI:30616"/>
        <dbReference type="ChEBI" id="CHEBI:83421"/>
        <dbReference type="ChEBI" id="CHEBI:456216"/>
        <dbReference type="EC" id="2.7.11.1"/>
    </reaction>
</comment>
<evidence type="ECO:0000256" key="8">
    <source>
        <dbReference type="ARBA" id="ARBA00022692"/>
    </source>
</evidence>
<proteinExistence type="inferred from homology"/>
<evidence type="ECO:0000256" key="20">
    <source>
        <dbReference type="PROSITE-ProRule" id="PRU10141"/>
    </source>
</evidence>
<dbReference type="Gene3D" id="2.60.120.200">
    <property type="match status" value="1"/>
</dbReference>
<evidence type="ECO:0000256" key="12">
    <source>
        <dbReference type="ARBA" id="ARBA00022777"/>
    </source>
</evidence>
<dbReference type="PROSITE" id="PS00307">
    <property type="entry name" value="LECTIN_LEGUME_BETA"/>
    <property type="match status" value="1"/>
</dbReference>
<comment type="similarity">
    <text evidence="2">In the N-terminal section; belongs to the leguminous lectin family.</text>
</comment>
<comment type="subcellular location">
    <subcellularLocation>
        <location evidence="1">Cell membrane</location>
        <topology evidence="1">Single-pass type I membrane protein</topology>
    </subcellularLocation>
</comment>
<dbReference type="InterPro" id="IPR001220">
    <property type="entry name" value="Legume_lectin_dom"/>
</dbReference>
<dbReference type="EC" id="2.7.11.1" evidence="4"/>
<evidence type="ECO:0000256" key="9">
    <source>
        <dbReference type="ARBA" id="ARBA00022729"/>
    </source>
</evidence>
<dbReference type="GO" id="GO:0005886">
    <property type="term" value="C:plasma membrane"/>
    <property type="evidence" value="ECO:0007669"/>
    <property type="project" value="UniProtKB-SubCell"/>
</dbReference>
<evidence type="ECO:0000256" key="7">
    <source>
        <dbReference type="ARBA" id="ARBA00022679"/>
    </source>
</evidence>
<evidence type="ECO:0000313" key="22">
    <source>
        <dbReference type="EMBL" id="CAI9262599.1"/>
    </source>
</evidence>
<dbReference type="FunFam" id="1.10.510.10:FF:000108">
    <property type="entry name" value="L-type lectin-domain containing receptor kinase S.4"/>
    <property type="match status" value="1"/>
</dbReference>
<keyword evidence="7" id="KW-0808">Transferase</keyword>
<evidence type="ECO:0000256" key="11">
    <source>
        <dbReference type="ARBA" id="ARBA00022741"/>
    </source>
</evidence>
<evidence type="ECO:0000256" key="10">
    <source>
        <dbReference type="ARBA" id="ARBA00022734"/>
    </source>
</evidence>
<dbReference type="GO" id="GO:0005524">
    <property type="term" value="F:ATP binding"/>
    <property type="evidence" value="ECO:0007669"/>
    <property type="project" value="UniProtKB-UniRule"/>
</dbReference>
<dbReference type="InterPro" id="IPR050528">
    <property type="entry name" value="L-type_Lectin-RKs"/>
</dbReference>
<keyword evidence="13 20" id="KW-0067">ATP-binding</keyword>
<dbReference type="SUPFAM" id="SSF56112">
    <property type="entry name" value="Protein kinase-like (PK-like)"/>
    <property type="match status" value="1"/>
</dbReference>
<dbReference type="InterPro" id="IPR008271">
    <property type="entry name" value="Ser/Thr_kinase_AS"/>
</dbReference>
<dbReference type="CDD" id="cd06899">
    <property type="entry name" value="lectin_legume_LecRK_Arcelin_ConA"/>
    <property type="match status" value="1"/>
</dbReference>
<evidence type="ECO:0000256" key="18">
    <source>
        <dbReference type="ARBA" id="ARBA00047899"/>
    </source>
</evidence>
<comment type="catalytic activity">
    <reaction evidence="18">
        <text>L-threonyl-[protein] + ATP = O-phospho-L-threonyl-[protein] + ADP + H(+)</text>
        <dbReference type="Rhea" id="RHEA:46608"/>
        <dbReference type="Rhea" id="RHEA-COMP:11060"/>
        <dbReference type="Rhea" id="RHEA-COMP:11605"/>
        <dbReference type="ChEBI" id="CHEBI:15378"/>
        <dbReference type="ChEBI" id="CHEBI:30013"/>
        <dbReference type="ChEBI" id="CHEBI:30616"/>
        <dbReference type="ChEBI" id="CHEBI:61977"/>
        <dbReference type="ChEBI" id="CHEBI:456216"/>
        <dbReference type="EC" id="2.7.11.1"/>
    </reaction>
</comment>
<comment type="similarity">
    <text evidence="3">In the C-terminal section; belongs to the protein kinase superfamily. Ser/Thr protein kinase family.</text>
</comment>
<evidence type="ECO:0000256" key="2">
    <source>
        <dbReference type="ARBA" id="ARBA00008536"/>
    </source>
</evidence>
<evidence type="ECO:0000256" key="3">
    <source>
        <dbReference type="ARBA" id="ARBA00010217"/>
    </source>
</evidence>
<name>A0AA35V618_LACSI</name>
<gene>
    <name evidence="22" type="ORF">LSALG_LOCUS3328</name>
</gene>
<keyword evidence="9" id="KW-0732">Signal</keyword>
<feature type="binding site" evidence="20">
    <location>
        <position position="385"/>
    </location>
    <ligand>
        <name>ATP</name>
        <dbReference type="ChEBI" id="CHEBI:30616"/>
    </ligand>
</feature>
<dbReference type="SUPFAM" id="SSF49899">
    <property type="entry name" value="Concanavalin A-like lectins/glucanases"/>
    <property type="match status" value="1"/>
</dbReference>
<evidence type="ECO:0000256" key="6">
    <source>
        <dbReference type="ARBA" id="ARBA00022527"/>
    </source>
</evidence>
<dbReference type="InterPro" id="IPR011009">
    <property type="entry name" value="Kinase-like_dom_sf"/>
</dbReference>
<keyword evidence="11 20" id="KW-0547">Nucleotide-binding</keyword>
<evidence type="ECO:0000256" key="17">
    <source>
        <dbReference type="ARBA" id="ARBA00023180"/>
    </source>
</evidence>
<keyword evidence="14" id="KW-1133">Transmembrane helix</keyword>
<sequence length="679" mass="77308">MCPFVEYRTHTTFFCNLALQYSIFYRSNHPFFFYCCFCSLEQKQHPQFPQTIMASSFSKIRSSMVYERFSQMVASGSQQRHRDVRRRSTFYSRPFRFKNSHTSNALSFSTSFVFGIIPENPLFTFHGTTFAIAPSKAVTDASSSQHLGLFNRTNDGNASNHIVTVEFDTFRNLELDDMDGNHVGLDINSIESVLAATAGYYKNGGFQTLALASSREIRAWVDYDGVEKTLNVTLAPLPFKKPQKPLVTWKKYLSPFLLEEMYVGFTSATGVLLQTFYIVGWSFQMNGKAQEINRSKIPPLPLKKKSTKKTKMAFRNWVIFRKRKFEFEEALESWEVQYGPCRFSYKDLFTATKGFKESELLGKGGFGQVYKGTLLDLGAQVAVKKIWNTSSQGMKEFVAEIATIGWLRHPNLVRLLGYCRRKGELFIVYDYMPNTSLDKFIFNSNPKSTLTWKQRVKIIIDVTKALAYLHEWCEVIIHRDIKASNVLLDAELNGKLGDFGLARFGNNGTHAKTTHLAGTLGYIAPELARKGKATTATDTFAFGTFCLEVVCGRRPVELQGREEAVILVDYVWDCCYKEQLFEMVDPKLREDYEAEEMELVLKVGLLCSHVVSVLRPSMSQVLNFLLEKEPLPSDFNGVLKIRDDNWSQLGHASSSSYVSQIHYSGTLEPITHSLMFSGR</sequence>
<dbReference type="Gene3D" id="3.30.200.20">
    <property type="entry name" value="Phosphorylase Kinase, domain 1"/>
    <property type="match status" value="1"/>
</dbReference>
<keyword evidence="17" id="KW-0325">Glycoprotein</keyword>
<dbReference type="PROSITE" id="PS00107">
    <property type="entry name" value="PROTEIN_KINASE_ATP"/>
    <property type="match status" value="1"/>
</dbReference>
<evidence type="ECO:0000256" key="19">
    <source>
        <dbReference type="ARBA" id="ARBA00048679"/>
    </source>
</evidence>
<keyword evidence="15" id="KW-0472">Membrane</keyword>
<keyword evidence="16" id="KW-0675">Receptor</keyword>
<dbReference type="Proteomes" id="UP001177003">
    <property type="component" value="Chromosome 0"/>
</dbReference>
<evidence type="ECO:0000256" key="5">
    <source>
        <dbReference type="ARBA" id="ARBA00022475"/>
    </source>
</evidence>
<accession>A0AA35V618</accession>
<dbReference type="CDD" id="cd14066">
    <property type="entry name" value="STKc_IRAK"/>
    <property type="match status" value="1"/>
</dbReference>
<evidence type="ECO:0000256" key="4">
    <source>
        <dbReference type="ARBA" id="ARBA00012513"/>
    </source>
</evidence>
<dbReference type="PANTHER" id="PTHR27007">
    <property type="match status" value="1"/>
</dbReference>
<evidence type="ECO:0000313" key="23">
    <source>
        <dbReference type="Proteomes" id="UP001177003"/>
    </source>
</evidence>
<evidence type="ECO:0000256" key="14">
    <source>
        <dbReference type="ARBA" id="ARBA00022989"/>
    </source>
</evidence>
<dbReference type="AlphaFoldDB" id="A0AA35V618"/>
<dbReference type="InterPro" id="IPR013320">
    <property type="entry name" value="ConA-like_dom_sf"/>
</dbReference>
<dbReference type="InterPro" id="IPR017441">
    <property type="entry name" value="Protein_kinase_ATP_BS"/>
</dbReference>
<dbReference type="SMART" id="SM00220">
    <property type="entry name" value="S_TKc"/>
    <property type="match status" value="1"/>
</dbReference>
<feature type="domain" description="Protein kinase" evidence="21">
    <location>
        <begin position="355"/>
        <end position="632"/>
    </location>
</feature>
<evidence type="ECO:0000256" key="13">
    <source>
        <dbReference type="ARBA" id="ARBA00022840"/>
    </source>
</evidence>
<dbReference type="PROSITE" id="PS00108">
    <property type="entry name" value="PROTEIN_KINASE_ST"/>
    <property type="match status" value="1"/>
</dbReference>
<dbReference type="FunFam" id="3.30.200.20:FF:000178">
    <property type="entry name" value="serine/threonine-protein kinase PBS1-like"/>
    <property type="match status" value="1"/>
</dbReference>